<evidence type="ECO:0000256" key="1">
    <source>
        <dbReference type="ARBA" id="ARBA00004294"/>
    </source>
</evidence>
<evidence type="ECO:0000256" key="6">
    <source>
        <dbReference type="ARBA" id="ARBA00023136"/>
    </source>
</evidence>
<evidence type="ECO:0000313" key="11">
    <source>
        <dbReference type="Proteomes" id="UP001276659"/>
    </source>
</evidence>
<dbReference type="Pfam" id="PF17171">
    <property type="entry name" value="GST_C_6"/>
    <property type="match status" value="1"/>
</dbReference>
<dbReference type="InterPro" id="IPR033468">
    <property type="entry name" value="Metaxin_GST"/>
</dbReference>
<name>A0AAD9ZFK0_9LECA</name>
<evidence type="ECO:0000313" key="10">
    <source>
        <dbReference type="EMBL" id="KAK3177934.1"/>
    </source>
</evidence>
<gene>
    <name evidence="10" type="ORF">OEA41_000066</name>
</gene>
<dbReference type="Proteomes" id="UP001276659">
    <property type="component" value="Unassembled WGS sequence"/>
</dbReference>
<proteinExistence type="predicted"/>
<comment type="caution">
    <text evidence="10">The sequence shown here is derived from an EMBL/GenBank/DDBJ whole genome shotgun (WGS) entry which is preliminary data.</text>
</comment>
<feature type="transmembrane region" description="Helical" evidence="7">
    <location>
        <begin position="357"/>
        <end position="381"/>
    </location>
</feature>
<keyword evidence="11" id="KW-1185">Reference proteome</keyword>
<dbReference type="CDD" id="cd03078">
    <property type="entry name" value="GST_N_Metaxin1_like"/>
    <property type="match status" value="1"/>
</dbReference>
<keyword evidence="7" id="KW-0812">Transmembrane</keyword>
<dbReference type="PANTHER" id="PTHR12289">
    <property type="entry name" value="METAXIN RELATED"/>
    <property type="match status" value="1"/>
</dbReference>
<evidence type="ECO:0000256" key="2">
    <source>
        <dbReference type="ARBA" id="ARBA00022448"/>
    </source>
</evidence>
<dbReference type="EMBL" id="JASNWA010000003">
    <property type="protein sequence ID" value="KAK3177934.1"/>
    <property type="molecule type" value="Genomic_DNA"/>
</dbReference>
<dbReference type="InterPro" id="IPR050931">
    <property type="entry name" value="Mito_Protein_Transport_Metaxin"/>
</dbReference>
<sequence length="437" mass="48226">MVLELHVWGPAFSLPSIDSQCLAATSYLTQAVPRGEWVLVASSDTAISPKRDLPALRDGTTTIGGFQNIIDYLHQKSNGQWHLDGHFTDSKDQADITAFSSHLHTHALPLLDLSLYVSSQNYTITTRPAYTPLLPWPTQYFIPPRRRALAKSRTEHLGLDSLDLDTVDDEERERRKVTDLIPDALRTKNKETVSGLVKQQQGGKRFRLDTLVDALCEPLSALLGEKRYLFSDESPSSLDCLVLGYLSLVLVPDVPMKWLRERMESKWPGLVKFVKSGVEECFGGRVRVEDALMGDDGEEKGKKLPWRASELRGAKFAEKMIWNGVLDTLPLYRNTILTSPSNPDSDPVHPTPSQSSALLPIIITATTALAAVAGYVLYAGFGGESENRRLSDMGEAGAIFAGLDFGDPEPETRTEIPKMRRGVPVGLEVDVAVDEKG</sequence>
<dbReference type="Pfam" id="PF10568">
    <property type="entry name" value="Tom37"/>
    <property type="match status" value="1"/>
</dbReference>
<keyword evidence="7" id="KW-1133">Transmembrane helix</keyword>
<evidence type="ECO:0000256" key="4">
    <source>
        <dbReference type="ARBA" id="ARBA00022927"/>
    </source>
</evidence>
<keyword evidence="3" id="KW-1000">Mitochondrion outer membrane</keyword>
<keyword evidence="5" id="KW-0496">Mitochondrion</keyword>
<keyword evidence="2" id="KW-0813">Transport</keyword>
<keyword evidence="6 7" id="KW-0472">Membrane</keyword>
<feature type="domain" description="Metaxin glutathione S-transferase" evidence="9">
    <location>
        <begin position="215"/>
        <end position="275"/>
    </location>
</feature>
<dbReference type="AlphaFoldDB" id="A0AAD9ZFK0"/>
<evidence type="ECO:0000256" key="7">
    <source>
        <dbReference type="SAM" id="Phobius"/>
    </source>
</evidence>
<dbReference type="GO" id="GO:0007005">
    <property type="term" value="P:mitochondrion organization"/>
    <property type="evidence" value="ECO:0007669"/>
    <property type="project" value="TreeGrafter"/>
</dbReference>
<evidence type="ECO:0000256" key="3">
    <source>
        <dbReference type="ARBA" id="ARBA00022787"/>
    </source>
</evidence>
<dbReference type="GO" id="GO:0015031">
    <property type="term" value="P:protein transport"/>
    <property type="evidence" value="ECO:0007669"/>
    <property type="project" value="UniProtKB-KW"/>
</dbReference>
<dbReference type="PANTHER" id="PTHR12289:SF41">
    <property type="entry name" value="FAILED AXON CONNECTIONS-RELATED"/>
    <property type="match status" value="1"/>
</dbReference>
<protein>
    <submittedName>
        <fullName evidence="10">Uncharacterized protein</fullName>
    </submittedName>
</protein>
<organism evidence="10 11">
    <name type="scientific">Lepraria neglecta</name>
    <dbReference type="NCBI Taxonomy" id="209136"/>
    <lineage>
        <taxon>Eukaryota</taxon>
        <taxon>Fungi</taxon>
        <taxon>Dikarya</taxon>
        <taxon>Ascomycota</taxon>
        <taxon>Pezizomycotina</taxon>
        <taxon>Lecanoromycetes</taxon>
        <taxon>OSLEUM clade</taxon>
        <taxon>Lecanoromycetidae</taxon>
        <taxon>Lecanorales</taxon>
        <taxon>Lecanorineae</taxon>
        <taxon>Stereocaulaceae</taxon>
        <taxon>Lepraria</taxon>
    </lineage>
</organism>
<evidence type="ECO:0000256" key="5">
    <source>
        <dbReference type="ARBA" id="ARBA00023128"/>
    </source>
</evidence>
<keyword evidence="4" id="KW-0653">Protein transport</keyword>
<feature type="domain" description="Mitochondrial outer membrane transport complex Sam37/metaxin N-terminal" evidence="8">
    <location>
        <begin position="21"/>
        <end position="147"/>
    </location>
</feature>
<evidence type="ECO:0000259" key="9">
    <source>
        <dbReference type="Pfam" id="PF17171"/>
    </source>
</evidence>
<comment type="subcellular location">
    <subcellularLocation>
        <location evidence="1">Mitochondrion outer membrane</location>
    </subcellularLocation>
</comment>
<dbReference type="GO" id="GO:0001401">
    <property type="term" value="C:SAM complex"/>
    <property type="evidence" value="ECO:0007669"/>
    <property type="project" value="InterPro"/>
</dbReference>
<evidence type="ECO:0000259" key="8">
    <source>
        <dbReference type="Pfam" id="PF10568"/>
    </source>
</evidence>
<reference evidence="10" key="1">
    <citation type="submission" date="2022-11" db="EMBL/GenBank/DDBJ databases">
        <title>Chromosomal genome sequence assembly and mating type (MAT) locus characterization of the leprose asexual lichenized fungus Lepraria neglecta (Nyl.) Erichsen.</title>
        <authorList>
            <person name="Allen J.L."/>
            <person name="Pfeffer B."/>
        </authorList>
    </citation>
    <scope>NUCLEOTIDE SEQUENCE</scope>
    <source>
        <strain evidence="10">Allen 5258</strain>
    </source>
</reference>
<dbReference type="InterPro" id="IPR019564">
    <property type="entry name" value="Sam37/metaxin_N"/>
</dbReference>
<accession>A0AAD9ZFK0</accession>